<protein>
    <submittedName>
        <fullName evidence="2">Uncharacterized protein</fullName>
    </submittedName>
</protein>
<feature type="compositionally biased region" description="Polar residues" evidence="1">
    <location>
        <begin position="342"/>
        <end position="359"/>
    </location>
</feature>
<dbReference type="Proteomes" id="UP000007350">
    <property type="component" value="Unassembled WGS sequence"/>
</dbReference>
<evidence type="ECO:0000313" key="2">
    <source>
        <dbReference type="EMBL" id="EKF28549.1"/>
    </source>
</evidence>
<feature type="compositionally biased region" description="Polar residues" evidence="1">
    <location>
        <begin position="276"/>
        <end position="288"/>
    </location>
</feature>
<sequence>MDGQMNPQQSSGTRHSPSLQQNVAKAAGNLSEGLDMFDIQLQNDCANVPGSFMGSLGGNAATWVFPLRHPWRFSAAMFSSIATATHGLASTISNPQTARRMVQEVAQVILRFISTPDEPQPENLTDEYGRQLILQFADELQRSAAALTTGMTSGGGDGRLTIDKEVVLSLKNGREGLPPPGADVARPHHPYTGYFSTMNGGSPRLTTQPLWRGTPPNFSNGLHSSNSASGNTNATTIITPTTTTPIIINNNSNNNNARGSHGATESFSPAGVGTTVHPQANLTATSLSKRVGGGDVFRPRPQHPKSGSRTLMAHRRVVTSTKKVLRSASSAFSECSAGETGEVSSSMSRTTVGTSALAK</sequence>
<reference evidence="2 3" key="1">
    <citation type="journal article" date="2012" name="BMC Genomics">
        <title>Comparative genomic analysis of human infective Trypanosoma cruzi lineages with the bat-restricted subspecies T. cruzi marinkellei.</title>
        <authorList>
            <person name="Franzen O."/>
            <person name="Talavera-Lopez C."/>
            <person name="Ochaya S."/>
            <person name="Butler C.E."/>
            <person name="Messenger L.A."/>
            <person name="Lewis M.D."/>
            <person name="Llewellyn M.S."/>
            <person name="Marinkelle C.J."/>
            <person name="Tyler K.M."/>
            <person name="Miles M.A."/>
            <person name="Andersson B."/>
        </authorList>
    </citation>
    <scope>NUCLEOTIDE SEQUENCE [LARGE SCALE GENOMIC DNA]</scope>
    <source>
        <strain evidence="2 3">B7</strain>
    </source>
</reference>
<evidence type="ECO:0000256" key="1">
    <source>
        <dbReference type="SAM" id="MobiDB-lite"/>
    </source>
</evidence>
<accession>K2MSD2</accession>
<name>K2MSD2_TRYCR</name>
<comment type="caution">
    <text evidence="2">The sequence shown here is derived from an EMBL/GenBank/DDBJ whole genome shotgun (WGS) entry which is preliminary data.</text>
</comment>
<organism evidence="2 3">
    <name type="scientific">Trypanosoma cruzi marinkellei</name>
    <dbReference type="NCBI Taxonomy" id="85056"/>
    <lineage>
        <taxon>Eukaryota</taxon>
        <taxon>Discoba</taxon>
        <taxon>Euglenozoa</taxon>
        <taxon>Kinetoplastea</taxon>
        <taxon>Metakinetoplastina</taxon>
        <taxon>Trypanosomatida</taxon>
        <taxon>Trypanosomatidae</taxon>
        <taxon>Trypanosoma</taxon>
        <taxon>Schizotrypanum</taxon>
    </lineage>
</organism>
<proteinExistence type="predicted"/>
<gene>
    <name evidence="2" type="ORF">MOQ_007701</name>
</gene>
<keyword evidence="3" id="KW-1185">Reference proteome</keyword>
<dbReference type="AlphaFoldDB" id="K2MSD2"/>
<feature type="region of interest" description="Disordered" evidence="1">
    <location>
        <begin position="1"/>
        <end position="20"/>
    </location>
</feature>
<dbReference type="EMBL" id="AHKC01015575">
    <property type="protein sequence ID" value="EKF28549.1"/>
    <property type="molecule type" value="Genomic_DNA"/>
</dbReference>
<evidence type="ECO:0000313" key="3">
    <source>
        <dbReference type="Proteomes" id="UP000007350"/>
    </source>
</evidence>
<feature type="region of interest" description="Disordered" evidence="1">
    <location>
        <begin position="328"/>
        <end position="359"/>
    </location>
</feature>
<feature type="region of interest" description="Disordered" evidence="1">
    <location>
        <begin position="251"/>
        <end position="310"/>
    </location>
</feature>
<dbReference type="OrthoDB" id="246656at2759"/>